<accession>A0AA90K7V7</accession>
<evidence type="ECO:0000313" key="1">
    <source>
        <dbReference type="EMBL" id="MDI5963459.1"/>
    </source>
</evidence>
<gene>
    <name evidence="1" type="ORF">POF43_012175</name>
    <name evidence="2" type="ORF">POF50_008210</name>
</gene>
<dbReference type="EMBL" id="JABXJJ020000009">
    <property type="protein sequence ID" value="MDI5969328.1"/>
    <property type="molecule type" value="Genomic_DNA"/>
</dbReference>
<keyword evidence="3" id="KW-1185">Reference proteome</keyword>
<name>A0AA90K7V7_9ACTN</name>
<evidence type="ECO:0000313" key="2">
    <source>
        <dbReference type="EMBL" id="MDI5969328.1"/>
    </source>
</evidence>
<evidence type="ECO:0008006" key="4">
    <source>
        <dbReference type="Google" id="ProtNLM"/>
    </source>
</evidence>
<reference evidence="2 3" key="1">
    <citation type="submission" date="2023-05" db="EMBL/GenBank/DDBJ databases">
        <title>Streptantibioticus silvisoli sp. nov., acidotolerant actinomycetes 1 from pine litter.</title>
        <authorList>
            <person name="Swiecimska M."/>
            <person name="Golinska P."/>
            <person name="Sangal V."/>
            <person name="Wachnowicz B."/>
            <person name="Goodfellow M."/>
        </authorList>
    </citation>
    <scope>NUCLEOTIDE SEQUENCE</scope>
    <source>
        <strain evidence="2">SL13</strain>
        <strain evidence="1 3">SL54</strain>
    </source>
</reference>
<evidence type="ECO:0000313" key="3">
    <source>
        <dbReference type="Proteomes" id="UP001156398"/>
    </source>
</evidence>
<protein>
    <recommendedName>
        <fullName evidence="4">ESX-1 secretion-associated protein</fullName>
    </recommendedName>
</protein>
<dbReference type="AlphaFoldDB" id="A0AA90K7V7"/>
<comment type="caution">
    <text evidence="2">The sequence shown here is derived from an EMBL/GenBank/DDBJ whole genome shotgun (WGS) entry which is preliminary data.</text>
</comment>
<dbReference type="EMBL" id="JAAGKO020000014">
    <property type="protein sequence ID" value="MDI5963459.1"/>
    <property type="molecule type" value="Genomic_DNA"/>
</dbReference>
<dbReference type="RefSeq" id="WP_271318013.1">
    <property type="nucleotide sequence ID" value="NZ_JAAGKO020000014.1"/>
</dbReference>
<dbReference type="Proteomes" id="UP001156398">
    <property type="component" value="Unassembled WGS sequence"/>
</dbReference>
<proteinExistence type="predicted"/>
<sequence length="103" mass="10785">MDDVYVEPVAIRGAAVKFGEDKAGTAHREQMTNAAAAGRAHPGFASGAASDACVQAWQSCLHTLGEQTDTAAAELTRAMDDFVSTDGDVVDGMRRQATWLEGA</sequence>
<organism evidence="2">
    <name type="scientific">Streptantibioticus silvisoli</name>
    <dbReference type="NCBI Taxonomy" id="2705255"/>
    <lineage>
        <taxon>Bacteria</taxon>
        <taxon>Bacillati</taxon>
        <taxon>Actinomycetota</taxon>
        <taxon>Actinomycetes</taxon>
        <taxon>Kitasatosporales</taxon>
        <taxon>Streptomycetaceae</taxon>
        <taxon>Streptantibioticus</taxon>
    </lineage>
</organism>